<feature type="transmembrane region" description="Helical" evidence="3">
    <location>
        <begin position="414"/>
        <end position="436"/>
    </location>
</feature>
<proteinExistence type="predicted"/>
<evidence type="ECO:0000313" key="5">
    <source>
        <dbReference type="EMBL" id="MBS7811596.1"/>
    </source>
</evidence>
<dbReference type="EMBL" id="JAHCDA010000002">
    <property type="protein sequence ID" value="MBS7811596.1"/>
    <property type="molecule type" value="Genomic_DNA"/>
</dbReference>
<dbReference type="PRINTS" id="PR01437">
    <property type="entry name" value="NUOXDRDTASE4"/>
</dbReference>
<dbReference type="PANTHER" id="PTHR43373">
    <property type="entry name" value="NA(+)/H(+) ANTIPORTER SUBUNIT"/>
    <property type="match status" value="1"/>
</dbReference>
<dbReference type="RefSeq" id="WP_213670263.1">
    <property type="nucleotide sequence ID" value="NZ_JAHCDA010000002.1"/>
</dbReference>
<keyword evidence="3" id="KW-0472">Membrane</keyword>
<dbReference type="Proteomes" id="UP000766336">
    <property type="component" value="Unassembled WGS sequence"/>
</dbReference>
<keyword evidence="3" id="KW-1133">Transmembrane helix</keyword>
<protein>
    <submittedName>
        <fullName evidence="5">NADH-quinone oxidoreductase subunit J</fullName>
    </submittedName>
</protein>
<keyword evidence="2 3" id="KW-0812">Transmembrane</keyword>
<reference evidence="5 6" key="1">
    <citation type="submission" date="2021-05" db="EMBL/GenBank/DDBJ databases">
        <title>Roseococcus sp. XZZS9, whole genome shotgun sequencing project.</title>
        <authorList>
            <person name="Zhao G."/>
            <person name="Shen L."/>
        </authorList>
    </citation>
    <scope>NUCLEOTIDE SEQUENCE [LARGE SCALE GENOMIC DNA]</scope>
    <source>
        <strain evidence="5 6">XZZS9</strain>
    </source>
</reference>
<evidence type="ECO:0000259" key="4">
    <source>
        <dbReference type="Pfam" id="PF00361"/>
    </source>
</evidence>
<evidence type="ECO:0000256" key="2">
    <source>
        <dbReference type="RuleBase" id="RU000320"/>
    </source>
</evidence>
<feature type="domain" description="NADH:quinone oxidoreductase/Mrp antiporter transmembrane" evidence="4">
    <location>
        <begin position="134"/>
        <end position="426"/>
    </location>
</feature>
<sequence length="484" mass="50050">MTDAAFLLPLSAMLPVVAMSIAFAGGARVAERLTLLTPPIGLVIALMISAALLRGGEPLTYMLGGWTPPLGLALRMDGLSAALLLTTTVIIGATAIFARAEFGTAPGEAETRRKLMFWCLLLSIWTAMACVLLSNDLFNLFVGLELLTFAAVPLAALDGKAETLSAALRYLMFALLGSVLYLLGVALLYGSHGTLDIGLLSTGLQGGAPTLLAVALITVGLIAKSALFPLHLWLPPAHAGAPAAASAVLSALVVKASFYLLARLWLQVMPPESAWAALQLLAGLGAGAILLGSLVALRQSRLKLLIAYSTIAQIGYLYFMFPLVLAGGSGAWLGGVLQAVSHAFAKASMFLAAGVISKALGHDRIADLGGVARAMPVPVIAFGLAGLSLMGIPPSGGFTAKWLLLQSALQTGQWWWAVVMLAGGLLTGGYVFRVLVAAMRSGATPVPVPRLGVQEKVVLALALVSLGMGLLPLYSFGLVQVGQP</sequence>
<feature type="transmembrane region" description="Helical" evidence="3">
    <location>
        <begin position="274"/>
        <end position="297"/>
    </location>
</feature>
<accession>A0ABS5QD39</accession>
<dbReference type="InterPro" id="IPR050616">
    <property type="entry name" value="CPA3_Na-H_Antiporter_A"/>
</dbReference>
<dbReference type="InterPro" id="IPR003918">
    <property type="entry name" value="NADH_UbQ_OxRdtase"/>
</dbReference>
<feature type="transmembrane region" description="Helical" evidence="3">
    <location>
        <begin position="170"/>
        <end position="190"/>
    </location>
</feature>
<evidence type="ECO:0000256" key="1">
    <source>
        <dbReference type="ARBA" id="ARBA00004127"/>
    </source>
</evidence>
<feature type="transmembrane region" description="Helical" evidence="3">
    <location>
        <begin position="6"/>
        <end position="26"/>
    </location>
</feature>
<feature type="transmembrane region" description="Helical" evidence="3">
    <location>
        <begin position="115"/>
        <end position="134"/>
    </location>
</feature>
<name>A0ABS5QD39_9PROT</name>
<dbReference type="Pfam" id="PF00361">
    <property type="entry name" value="Proton_antipo_M"/>
    <property type="match status" value="1"/>
</dbReference>
<feature type="transmembrane region" description="Helical" evidence="3">
    <location>
        <begin position="304"/>
        <end position="325"/>
    </location>
</feature>
<feature type="transmembrane region" description="Helical" evidence="3">
    <location>
        <begin position="241"/>
        <end position="262"/>
    </location>
</feature>
<organism evidence="5 6">
    <name type="scientific">Roseococcus pinisoli</name>
    <dbReference type="NCBI Taxonomy" id="2835040"/>
    <lineage>
        <taxon>Bacteria</taxon>
        <taxon>Pseudomonadati</taxon>
        <taxon>Pseudomonadota</taxon>
        <taxon>Alphaproteobacteria</taxon>
        <taxon>Acetobacterales</taxon>
        <taxon>Roseomonadaceae</taxon>
        <taxon>Roseococcus</taxon>
    </lineage>
</organism>
<feature type="transmembrane region" description="Helical" evidence="3">
    <location>
        <begin position="33"/>
        <end position="53"/>
    </location>
</feature>
<dbReference type="PANTHER" id="PTHR43373:SF1">
    <property type="entry name" value="NA(+)_H(+) ANTIPORTER SUBUNIT A"/>
    <property type="match status" value="1"/>
</dbReference>
<evidence type="ECO:0000256" key="3">
    <source>
        <dbReference type="SAM" id="Phobius"/>
    </source>
</evidence>
<comment type="subcellular location">
    <subcellularLocation>
        <location evidence="1">Endomembrane system</location>
        <topology evidence="1">Multi-pass membrane protein</topology>
    </subcellularLocation>
    <subcellularLocation>
        <location evidence="2">Membrane</location>
        <topology evidence="2">Multi-pass membrane protein</topology>
    </subcellularLocation>
</comment>
<feature type="transmembrane region" description="Helical" evidence="3">
    <location>
        <begin position="210"/>
        <end position="234"/>
    </location>
</feature>
<feature type="transmembrane region" description="Helical" evidence="3">
    <location>
        <begin position="457"/>
        <end position="479"/>
    </location>
</feature>
<dbReference type="InterPro" id="IPR001750">
    <property type="entry name" value="ND/Mrp_TM"/>
</dbReference>
<evidence type="ECO:0000313" key="6">
    <source>
        <dbReference type="Proteomes" id="UP000766336"/>
    </source>
</evidence>
<feature type="transmembrane region" description="Helical" evidence="3">
    <location>
        <begin position="73"/>
        <end position="95"/>
    </location>
</feature>
<feature type="transmembrane region" description="Helical" evidence="3">
    <location>
        <begin position="331"/>
        <end position="356"/>
    </location>
</feature>
<keyword evidence="6" id="KW-1185">Reference proteome</keyword>
<gene>
    <name evidence="5" type="ORF">KHU32_11665</name>
</gene>
<comment type="caution">
    <text evidence="5">The sequence shown here is derived from an EMBL/GenBank/DDBJ whole genome shotgun (WGS) entry which is preliminary data.</text>
</comment>
<feature type="transmembrane region" description="Helical" evidence="3">
    <location>
        <begin position="140"/>
        <end position="158"/>
    </location>
</feature>
<feature type="transmembrane region" description="Helical" evidence="3">
    <location>
        <begin position="377"/>
        <end position="394"/>
    </location>
</feature>